<dbReference type="GO" id="GO:0005634">
    <property type="term" value="C:nucleus"/>
    <property type="evidence" value="ECO:0007669"/>
    <property type="project" value="TreeGrafter"/>
</dbReference>
<protein>
    <recommendedName>
        <fullName evidence="2">BRCT domain-containing protein</fullName>
    </recommendedName>
</protein>
<accession>A0AAW0E1X9</accession>
<dbReference type="EMBL" id="JAWWNJ010000004">
    <property type="protein sequence ID" value="KAK7057115.1"/>
    <property type="molecule type" value="Genomic_DNA"/>
</dbReference>
<dbReference type="GO" id="GO:1990683">
    <property type="term" value="P:DNA double-strand break attachment to nuclear envelope"/>
    <property type="evidence" value="ECO:0007669"/>
    <property type="project" value="TreeGrafter"/>
</dbReference>
<dbReference type="Proteomes" id="UP001362999">
    <property type="component" value="Unassembled WGS sequence"/>
</dbReference>
<evidence type="ECO:0000256" key="1">
    <source>
        <dbReference type="SAM" id="MobiDB-lite"/>
    </source>
</evidence>
<dbReference type="Pfam" id="PF12738">
    <property type="entry name" value="PTCB-BRCT"/>
    <property type="match status" value="2"/>
</dbReference>
<dbReference type="InterPro" id="IPR053036">
    <property type="entry name" value="CellCycle_DNARepair_Reg"/>
</dbReference>
<dbReference type="Pfam" id="PF16770">
    <property type="entry name" value="RTT107_BRCT_5"/>
    <property type="match status" value="1"/>
</dbReference>
<dbReference type="CDD" id="cd18436">
    <property type="entry name" value="BRCT_BRC1_like_rpt2"/>
    <property type="match status" value="1"/>
</dbReference>
<gene>
    <name evidence="3" type="ORF">R3P38DRAFT_1161363</name>
</gene>
<evidence type="ECO:0000313" key="4">
    <source>
        <dbReference type="Proteomes" id="UP001362999"/>
    </source>
</evidence>
<dbReference type="PANTHER" id="PTHR47667:SF1">
    <property type="entry name" value="REGULATOR OF TY1 TRANSPOSITION PROTEIN 107"/>
    <property type="match status" value="1"/>
</dbReference>
<keyword evidence="4" id="KW-1185">Reference proteome</keyword>
<feature type="domain" description="BRCT" evidence="2">
    <location>
        <begin position="867"/>
        <end position="934"/>
    </location>
</feature>
<dbReference type="SUPFAM" id="SSF52113">
    <property type="entry name" value="BRCT domain"/>
    <property type="match status" value="4"/>
</dbReference>
<dbReference type="Pfam" id="PF16589">
    <property type="entry name" value="BRCT_2"/>
    <property type="match status" value="1"/>
</dbReference>
<dbReference type="Gene3D" id="3.40.50.10190">
    <property type="entry name" value="BRCT domain"/>
    <property type="match status" value="5"/>
</dbReference>
<feature type="domain" description="BRCT" evidence="2">
    <location>
        <begin position="957"/>
        <end position="1045"/>
    </location>
</feature>
<feature type="compositionally biased region" description="Low complexity" evidence="1">
    <location>
        <begin position="702"/>
        <end position="716"/>
    </location>
</feature>
<dbReference type="PANTHER" id="PTHR47667">
    <property type="entry name" value="REGULATOR OF TY1 TRANSPOSITION PROTEIN 107"/>
    <property type="match status" value="1"/>
</dbReference>
<reference evidence="3 4" key="1">
    <citation type="journal article" date="2024" name="J Genomics">
        <title>Draft genome sequencing and assembly of Favolaschia claudopus CIRM-BRFM 2984 isolated from oak limbs.</title>
        <authorList>
            <person name="Navarro D."/>
            <person name="Drula E."/>
            <person name="Chaduli D."/>
            <person name="Cazenave R."/>
            <person name="Ahrendt S."/>
            <person name="Wang J."/>
            <person name="Lipzen A."/>
            <person name="Daum C."/>
            <person name="Barry K."/>
            <person name="Grigoriev I.V."/>
            <person name="Favel A."/>
            <person name="Rosso M.N."/>
            <person name="Martin F."/>
        </authorList>
    </citation>
    <scope>NUCLEOTIDE SEQUENCE [LARGE SCALE GENOMIC DNA]</scope>
    <source>
        <strain evidence="3 4">CIRM-BRFM 2984</strain>
    </source>
</reference>
<comment type="caution">
    <text evidence="3">The sequence shown here is derived from an EMBL/GenBank/DDBJ whole genome shotgun (WGS) entry which is preliminary data.</text>
</comment>
<evidence type="ECO:0000313" key="3">
    <source>
        <dbReference type="EMBL" id="KAK7057115.1"/>
    </source>
</evidence>
<evidence type="ECO:0000259" key="2">
    <source>
        <dbReference type="PROSITE" id="PS50172"/>
    </source>
</evidence>
<sequence length="1059" mass="116397">MNDLFERIKFFLSETLPPRRQAELAKALEGNGARRADAISSATHYITNSNPNPPIEAENVQIVSDYWVDRAMVLGSIPPCEFYSVEAGKIFSGIVGCASGISVADQTMIEAGITSLGGQWRHGLSKDVTHLFATNPDSDRYAAAMELRKNSKDHTHLMKVLLPHWFDDAFRIGSGKLPTTAYEWPDPKVLHPMSSLEELQTERATTRRLSTAKHMFFKTAVWNPEKVTPFPGPAAPLGNIWNGRKILLSLNLGLDNQRRQVVEAAVKQAGGLIVEIDDEDEENEGAVDCDVFITKWRSGEAFITAFNQTKIIGTLNWLLFVHATGTVSNPLDQLPHYPIRKTPPLHDTQHLITVTNYTGPAREYLKRLINLLGWNFSPGMSGQNTVIIAAHMGGEKTQRAMAWEIPVVNHMWLEDCFAGWKAITPALSKYIEFPPNVDFAPMLAERTLDVNPDALSNEEDEDRDGRPPVGTEASAKEVESLLEDMDTPSNPKRKSSRLVVPPSVSPMKNRSADDEDMIMDELPELPSAPVRVEKKKIVSAKSRGKQPDRSAEDSKKSSERPKLQHAEDAEASEMETSPTTQHNRKGKAKEKPAKTPNKVTFAADTAGPSNSRPSNKKAASTAVPAPKRKVQAMESVSDDEATDEVPSEDEPPKKRAKKKSTPSTANPAPKRKLQVTEAASDNETAHESQSDDEPPKKRAKVNKTTTATVAATTASSSKRKMTAGPGKDSTPRQPERTESINALADERANVWKTGTKRKQPEASSSAAGSKSKKKSSRVEEDDAEMLSDVENRTLDERTQRERGGSGKKGADVIDVDDVAPPKTTKAKAQETTKKATKKSKASANTSGESRKSAGPVKLLTTGMVLPDNVLKTLSKLGVTTASNGSDCTHLVAQNLIRTEKLLCALASGAFILSDKWAIESAEANKLLPESNYILRDKTNEKKWNFRLADAIERVKEVRGKLFEGKTFYVTSKVSIDRKLLKTVVGAQGGKVMTSNPTIRVLNSAPYRYVISCPEDVSLWRSLTKHHTIYSQELLLSAALTQQIDWKNPDFQLKAEDDTA</sequence>
<proteinExistence type="predicted"/>
<dbReference type="CDD" id="cd17744">
    <property type="entry name" value="BRCT_MDC1_rpt1"/>
    <property type="match status" value="1"/>
</dbReference>
<feature type="compositionally biased region" description="Basic and acidic residues" evidence="1">
    <location>
        <begin position="729"/>
        <end position="749"/>
    </location>
</feature>
<feature type="compositionally biased region" description="Acidic residues" evidence="1">
    <location>
        <begin position="636"/>
        <end position="649"/>
    </location>
</feature>
<dbReference type="GO" id="GO:0035361">
    <property type="term" value="C:Cul8-RING ubiquitin ligase complex"/>
    <property type="evidence" value="ECO:0007669"/>
    <property type="project" value="TreeGrafter"/>
</dbReference>
<dbReference type="AlphaFoldDB" id="A0AAW0E1X9"/>
<feature type="compositionally biased region" description="Basic and acidic residues" evidence="1">
    <location>
        <begin position="683"/>
        <end position="696"/>
    </location>
</feature>
<feature type="compositionally biased region" description="Basic and acidic residues" evidence="1">
    <location>
        <begin position="545"/>
        <end position="568"/>
    </location>
</feature>
<dbReference type="SMART" id="SM00292">
    <property type="entry name" value="BRCT"/>
    <property type="match status" value="5"/>
</dbReference>
<dbReference type="PROSITE" id="PS50172">
    <property type="entry name" value="BRCT"/>
    <property type="match status" value="5"/>
</dbReference>
<feature type="domain" description="BRCT" evidence="2">
    <location>
        <begin position="1"/>
        <end position="85"/>
    </location>
</feature>
<feature type="domain" description="BRCT" evidence="2">
    <location>
        <begin position="86"/>
        <end position="171"/>
    </location>
</feature>
<feature type="region of interest" description="Disordered" evidence="1">
    <location>
        <begin position="479"/>
        <end position="853"/>
    </location>
</feature>
<dbReference type="InterPro" id="IPR001357">
    <property type="entry name" value="BRCT_dom"/>
</dbReference>
<dbReference type="CDD" id="cd18432">
    <property type="entry name" value="BRCT_PAXIP1_rpt6_like"/>
    <property type="match status" value="1"/>
</dbReference>
<feature type="compositionally biased region" description="Basic and acidic residues" evidence="1">
    <location>
        <begin position="789"/>
        <end position="811"/>
    </location>
</feature>
<feature type="compositionally biased region" description="Low complexity" evidence="1">
    <location>
        <begin position="497"/>
        <end position="506"/>
    </location>
</feature>
<organism evidence="3 4">
    <name type="scientific">Favolaschia claudopus</name>
    <dbReference type="NCBI Taxonomy" id="2862362"/>
    <lineage>
        <taxon>Eukaryota</taxon>
        <taxon>Fungi</taxon>
        <taxon>Dikarya</taxon>
        <taxon>Basidiomycota</taxon>
        <taxon>Agaricomycotina</taxon>
        <taxon>Agaricomycetes</taxon>
        <taxon>Agaricomycetidae</taxon>
        <taxon>Agaricales</taxon>
        <taxon>Marasmiineae</taxon>
        <taxon>Mycenaceae</taxon>
        <taxon>Favolaschia</taxon>
    </lineage>
</organism>
<name>A0AAW0E1X9_9AGAR</name>
<dbReference type="InterPro" id="IPR036420">
    <property type="entry name" value="BRCT_dom_sf"/>
</dbReference>
<dbReference type="GO" id="GO:0006302">
    <property type="term" value="P:double-strand break repair"/>
    <property type="evidence" value="ECO:0007669"/>
    <property type="project" value="TreeGrafter"/>
</dbReference>
<feature type="domain" description="BRCT" evidence="2">
    <location>
        <begin position="340"/>
        <end position="417"/>
    </location>
</feature>
<feature type="compositionally biased region" description="Acidic residues" evidence="1">
    <location>
        <begin position="513"/>
        <end position="523"/>
    </location>
</feature>